<dbReference type="Gene3D" id="3.90.550.10">
    <property type="entry name" value="Spore Coat Polysaccharide Biosynthesis Protein SpsA, Chain A"/>
    <property type="match status" value="1"/>
</dbReference>
<dbReference type="GO" id="GO:0016020">
    <property type="term" value="C:membrane"/>
    <property type="evidence" value="ECO:0007669"/>
    <property type="project" value="UniProtKB-SubCell"/>
</dbReference>
<evidence type="ECO:0000256" key="1">
    <source>
        <dbReference type="ARBA" id="ARBA00004141"/>
    </source>
</evidence>
<gene>
    <name evidence="10" type="primary">hpnI</name>
    <name evidence="10" type="ORF">KA717_25155</name>
</gene>
<dbReference type="CDD" id="cd02520">
    <property type="entry name" value="Glucosylceramide_synthase"/>
    <property type="match status" value="1"/>
</dbReference>
<evidence type="ECO:0000313" key="10">
    <source>
        <dbReference type="EMBL" id="UXE59190.1"/>
    </source>
</evidence>
<keyword evidence="6 9" id="KW-0812">Transmembrane</keyword>
<keyword evidence="4" id="KW-0328">Glycosyltransferase</keyword>
<evidence type="ECO:0000256" key="4">
    <source>
        <dbReference type="ARBA" id="ARBA00022676"/>
    </source>
</evidence>
<feature type="transmembrane region" description="Helical" evidence="9">
    <location>
        <begin position="278"/>
        <end position="299"/>
    </location>
</feature>
<evidence type="ECO:0000256" key="6">
    <source>
        <dbReference type="ARBA" id="ARBA00022692"/>
    </source>
</evidence>
<dbReference type="KEGG" id="wna:KA717_25155"/>
<dbReference type="Proteomes" id="UP001065613">
    <property type="component" value="Chromosome"/>
</dbReference>
<evidence type="ECO:0000256" key="2">
    <source>
        <dbReference type="ARBA" id="ARBA00004760"/>
    </source>
</evidence>
<dbReference type="EMBL" id="CP073041">
    <property type="protein sequence ID" value="UXE59190.1"/>
    <property type="molecule type" value="Genomic_DNA"/>
</dbReference>
<dbReference type="NCBIfam" id="TIGR03472">
    <property type="entry name" value="HpnI"/>
    <property type="match status" value="1"/>
</dbReference>
<dbReference type="SUPFAM" id="SSF53448">
    <property type="entry name" value="Nucleotide-diphospho-sugar transferases"/>
    <property type="match status" value="1"/>
</dbReference>
<feature type="transmembrane region" description="Helical" evidence="9">
    <location>
        <begin position="6"/>
        <end position="30"/>
    </location>
</feature>
<feature type="transmembrane region" description="Helical" evidence="9">
    <location>
        <begin position="305"/>
        <end position="325"/>
    </location>
</feature>
<dbReference type="PANTHER" id="PTHR12726">
    <property type="entry name" value="CERAMIDE GLUCOSYLTRANSFERASE"/>
    <property type="match status" value="1"/>
</dbReference>
<comment type="pathway">
    <text evidence="3">Sphingolipid metabolism.</text>
</comment>
<dbReference type="AlphaFoldDB" id="A0A977KVM1"/>
<reference evidence="10" key="1">
    <citation type="submission" date="2021-04" db="EMBL/GenBank/DDBJ databases">
        <title>Genome sequence of Woronichinia naegeliana from Washington state freshwater lake bloom.</title>
        <authorList>
            <person name="Dreher T.W."/>
        </authorList>
    </citation>
    <scope>NUCLEOTIDE SEQUENCE</scope>
    <source>
        <strain evidence="10">WA131</strain>
    </source>
</reference>
<dbReference type="InterPro" id="IPR029044">
    <property type="entry name" value="Nucleotide-diphossugar_trans"/>
</dbReference>
<keyword evidence="5" id="KW-0808">Transferase</keyword>
<comment type="subcellular location">
    <subcellularLocation>
        <location evidence="1">Membrane</location>
        <topology evidence="1">Multi-pass membrane protein</topology>
    </subcellularLocation>
</comment>
<protein>
    <submittedName>
        <fullName evidence="10">Bacteriohopanetetrol glucosamine biosynthesis glycosyltransferase HpnI</fullName>
    </submittedName>
</protein>
<evidence type="ECO:0000256" key="3">
    <source>
        <dbReference type="ARBA" id="ARBA00004991"/>
    </source>
</evidence>
<name>A0A977KVM1_9CYAN</name>
<dbReference type="InterPro" id="IPR025993">
    <property type="entry name" value="Ceramide_glucosylTrfase"/>
</dbReference>
<comment type="pathway">
    <text evidence="2">Lipid metabolism; sphingolipid metabolism.</text>
</comment>
<evidence type="ECO:0000256" key="5">
    <source>
        <dbReference type="ARBA" id="ARBA00022679"/>
    </source>
</evidence>
<proteinExistence type="predicted"/>
<dbReference type="InterPro" id="IPR017835">
    <property type="entry name" value="Hopen-assoc_HpnI"/>
</dbReference>
<evidence type="ECO:0000256" key="8">
    <source>
        <dbReference type="ARBA" id="ARBA00023136"/>
    </source>
</evidence>
<keyword evidence="8 9" id="KW-0472">Membrane</keyword>
<dbReference type="GO" id="GO:0006679">
    <property type="term" value="P:glucosylceramide biosynthetic process"/>
    <property type="evidence" value="ECO:0007669"/>
    <property type="project" value="TreeGrafter"/>
</dbReference>
<keyword evidence="7 9" id="KW-1133">Transmembrane helix</keyword>
<dbReference type="GO" id="GO:0008120">
    <property type="term" value="F:ceramide glucosyltransferase activity"/>
    <property type="evidence" value="ECO:0007669"/>
    <property type="project" value="TreeGrafter"/>
</dbReference>
<accession>A0A977KVM1</accession>
<evidence type="ECO:0000256" key="7">
    <source>
        <dbReference type="ARBA" id="ARBA00022989"/>
    </source>
</evidence>
<evidence type="ECO:0000256" key="9">
    <source>
        <dbReference type="SAM" id="Phobius"/>
    </source>
</evidence>
<dbReference type="Pfam" id="PF13506">
    <property type="entry name" value="Glyco_transf_21"/>
    <property type="match status" value="1"/>
</dbReference>
<sequence>MPYLQVLVFLLCLAALGYYGFSLYATIAFFRSQPNEPTETFTPPVTILKPLCGLDWESYDCLASFCQQDYPEYQLVFTLQDSQDPSLAIVEKLQRDFPALNIEFVISDRHLGINPKINNLANGFNLARYDLFVISDSDIQVKNDYLEAIIQPFKEAEVGVVTCLYNSVTEGWLAGFEALDIATQFLPKVMTARRLEGMNFALGSTIAIRRETLDKIGGLVEIVNHLADDYQLGYLSTVQGYQVILSRYIVEHHLGNVTLGNMISRQTRWQKCIRIERFWGYVGLIFTQGTVLSSLFLALTHASRWGWIVFGILWLARYLTAYWIAIALFQDPTAKQFWLWTPLRDFLTFGIWCYSFIGDRVTWRGKTFQLLPNGQLSQL</sequence>
<dbReference type="PANTHER" id="PTHR12726:SF0">
    <property type="entry name" value="CERAMIDE GLUCOSYLTRANSFERASE"/>
    <property type="match status" value="1"/>
</dbReference>
<feature type="transmembrane region" description="Helical" evidence="9">
    <location>
        <begin position="337"/>
        <end position="357"/>
    </location>
</feature>
<organism evidence="10">
    <name type="scientific">Woronichinia naegeliana WA131</name>
    <dbReference type="NCBI Taxonomy" id="2824559"/>
    <lineage>
        <taxon>Bacteria</taxon>
        <taxon>Bacillati</taxon>
        <taxon>Cyanobacteriota</taxon>
        <taxon>Cyanophyceae</taxon>
        <taxon>Synechococcales</taxon>
        <taxon>Coelosphaeriaceae</taxon>
        <taxon>Woronichinia</taxon>
    </lineage>
</organism>